<feature type="region of interest" description="Disordered" evidence="1">
    <location>
        <begin position="1"/>
        <end position="24"/>
    </location>
</feature>
<dbReference type="EMBL" id="AYRZ02000011">
    <property type="protein sequence ID" value="PHT67436.1"/>
    <property type="molecule type" value="Genomic_DNA"/>
</dbReference>
<sequence length="773" mass="86115">MDQGKSMSHNRDITTGHQTPSEGISVKIFSADTGSSLNNNGVPREQGDDACHSKLGASCSSGFRGDEACHGALQRASMAVDGVLGTAEHSSTIPSILSHPHLRNPNDIGAADAAARVESSISTSECSNSNSSQYGIVIPVDWHKPPVVALLETKMQDHLPLLNDYPFNRIIEVPAVGNAGGLAVLWDDSLLELDDIATTDQEIHTLVKCNRAKQLKMGNYLTWSEAFPFHLWNIWLSRNDKLFNRRRNLIPINLGQAQAIEFKFLAGKHKSTGRNMVTNPRWKPPDEGLKLNVDGSYDANSNDGGGRGDLLQELGITWVQREDRRTNGAADILAKEGRKKESTKFLEEWTVPPLFIRQAIAIDKEGTSFDEHFLEPNSNIVLDVNSMLVRHYGPATYNRLDMYNANMAVLESELTSKGVRFLEWAILRPSMIAKSSACSASAWGRGFPFEVNGGGRLYGAGRIHNIVERFAPKVLPGFNPVMATEGGRIERGNGDVFRRNSILEGFGFRALKEDVGDVFFWVSLGDYSEMTPPSQEDEEVKGKRVLFSDTSCRFEILRFRAIYEDGNGSGGDTGHDKRDGWLRKSKELECFLDEELFQFVKDFFKDLIGENTVVYKMPRKFLSAAKLSSPINCLKSLCLSGIYLDESVELFVALCLIRSFPYLQDIQMKFDYSDELFFPLSGDVISEIPASFTDVTLNHLRSVKLEGISGTKTEIEFINLLLAKSPMLVRMLIQPKMANESAETRLKVRAEITKFPRASTKAEVDYRLDDNRV</sequence>
<accession>A0A2G2YCG9</accession>
<reference evidence="2 3" key="1">
    <citation type="journal article" date="2014" name="Nat. Genet.">
        <title>Genome sequence of the hot pepper provides insights into the evolution of pungency in Capsicum species.</title>
        <authorList>
            <person name="Kim S."/>
            <person name="Park M."/>
            <person name="Yeom S.I."/>
            <person name="Kim Y.M."/>
            <person name="Lee J.M."/>
            <person name="Lee H.A."/>
            <person name="Seo E."/>
            <person name="Choi J."/>
            <person name="Cheong K."/>
            <person name="Kim K.T."/>
            <person name="Jung K."/>
            <person name="Lee G.W."/>
            <person name="Oh S.K."/>
            <person name="Bae C."/>
            <person name="Kim S.B."/>
            <person name="Lee H.Y."/>
            <person name="Kim S.Y."/>
            <person name="Kim M.S."/>
            <person name="Kang B.C."/>
            <person name="Jo Y.D."/>
            <person name="Yang H.B."/>
            <person name="Jeong H.J."/>
            <person name="Kang W.H."/>
            <person name="Kwon J.K."/>
            <person name="Shin C."/>
            <person name="Lim J.Y."/>
            <person name="Park J.H."/>
            <person name="Huh J.H."/>
            <person name="Kim J.S."/>
            <person name="Kim B.D."/>
            <person name="Cohen O."/>
            <person name="Paran I."/>
            <person name="Suh M.C."/>
            <person name="Lee S.B."/>
            <person name="Kim Y.K."/>
            <person name="Shin Y."/>
            <person name="Noh S.J."/>
            <person name="Park J."/>
            <person name="Seo Y.S."/>
            <person name="Kwon S.Y."/>
            <person name="Kim H.A."/>
            <person name="Park J.M."/>
            <person name="Kim H.J."/>
            <person name="Choi S.B."/>
            <person name="Bosland P.W."/>
            <person name="Reeves G."/>
            <person name="Jo S.H."/>
            <person name="Lee B.W."/>
            <person name="Cho H.T."/>
            <person name="Choi H.S."/>
            <person name="Lee M.S."/>
            <person name="Yu Y."/>
            <person name="Do Choi Y."/>
            <person name="Park B.S."/>
            <person name="van Deynze A."/>
            <person name="Ashrafi H."/>
            <person name="Hill T."/>
            <person name="Kim W.T."/>
            <person name="Pai H.S."/>
            <person name="Ahn H.K."/>
            <person name="Yeam I."/>
            <person name="Giovannoni J.J."/>
            <person name="Rose J.K."/>
            <person name="Sorensen I."/>
            <person name="Lee S.J."/>
            <person name="Kim R.W."/>
            <person name="Choi I.Y."/>
            <person name="Choi B.S."/>
            <person name="Lim J.S."/>
            <person name="Lee Y.H."/>
            <person name="Choi D."/>
        </authorList>
    </citation>
    <scope>NUCLEOTIDE SEQUENCE [LARGE SCALE GENOMIC DNA]</scope>
    <source>
        <strain evidence="3">cv. CM334</strain>
    </source>
</reference>
<dbReference type="PANTHER" id="PTHR35218:SF9">
    <property type="entry name" value="ENDONUCLEASE_EXONUCLEASE_PHOSPHATASE DOMAIN-CONTAINING PROTEIN"/>
    <property type="match status" value="1"/>
</dbReference>
<organism evidence="2 3">
    <name type="scientific">Capsicum annuum</name>
    <name type="common">Capsicum pepper</name>
    <dbReference type="NCBI Taxonomy" id="4072"/>
    <lineage>
        <taxon>Eukaryota</taxon>
        <taxon>Viridiplantae</taxon>
        <taxon>Streptophyta</taxon>
        <taxon>Embryophyta</taxon>
        <taxon>Tracheophyta</taxon>
        <taxon>Spermatophyta</taxon>
        <taxon>Magnoliopsida</taxon>
        <taxon>eudicotyledons</taxon>
        <taxon>Gunneridae</taxon>
        <taxon>Pentapetalae</taxon>
        <taxon>asterids</taxon>
        <taxon>lamiids</taxon>
        <taxon>Solanales</taxon>
        <taxon>Solanaceae</taxon>
        <taxon>Solanoideae</taxon>
        <taxon>Capsiceae</taxon>
        <taxon>Capsicum</taxon>
    </lineage>
</organism>
<gene>
    <name evidence="2" type="ORF">T459_26923</name>
</gene>
<dbReference type="AlphaFoldDB" id="A0A2G2YCG9"/>
<dbReference type="PANTHER" id="PTHR35218">
    <property type="entry name" value="RNASE H DOMAIN-CONTAINING PROTEIN"/>
    <property type="match status" value="1"/>
</dbReference>
<protein>
    <recommendedName>
        <fullName evidence="4">FBD domain-containing protein</fullName>
    </recommendedName>
</protein>
<reference evidence="2 3" key="2">
    <citation type="journal article" date="2017" name="Genome Biol.">
        <title>New reference genome sequences of hot pepper reveal the massive evolution of plant disease-resistance genes by retroduplication.</title>
        <authorList>
            <person name="Kim S."/>
            <person name="Park J."/>
            <person name="Yeom S.I."/>
            <person name="Kim Y.M."/>
            <person name="Seo E."/>
            <person name="Kim K.T."/>
            <person name="Kim M.S."/>
            <person name="Lee J.M."/>
            <person name="Cheong K."/>
            <person name="Shin H.S."/>
            <person name="Kim S.B."/>
            <person name="Han K."/>
            <person name="Lee J."/>
            <person name="Park M."/>
            <person name="Lee H.A."/>
            <person name="Lee H.Y."/>
            <person name="Lee Y."/>
            <person name="Oh S."/>
            <person name="Lee J.H."/>
            <person name="Choi E."/>
            <person name="Choi E."/>
            <person name="Lee S.E."/>
            <person name="Jeon J."/>
            <person name="Kim H."/>
            <person name="Choi G."/>
            <person name="Song H."/>
            <person name="Lee J."/>
            <person name="Lee S.C."/>
            <person name="Kwon J.K."/>
            <person name="Lee H.Y."/>
            <person name="Koo N."/>
            <person name="Hong Y."/>
            <person name="Kim R.W."/>
            <person name="Kang W.H."/>
            <person name="Huh J.H."/>
            <person name="Kang B.C."/>
            <person name="Yang T.J."/>
            <person name="Lee Y.H."/>
            <person name="Bennetzen J.L."/>
            <person name="Choi D."/>
        </authorList>
    </citation>
    <scope>NUCLEOTIDE SEQUENCE [LARGE SCALE GENOMIC DNA]</scope>
    <source>
        <strain evidence="3">cv. CM334</strain>
    </source>
</reference>
<evidence type="ECO:0000256" key="1">
    <source>
        <dbReference type="SAM" id="MobiDB-lite"/>
    </source>
</evidence>
<evidence type="ECO:0008006" key="4">
    <source>
        <dbReference type="Google" id="ProtNLM"/>
    </source>
</evidence>
<keyword evidence="3" id="KW-1185">Reference proteome</keyword>
<dbReference type="Proteomes" id="UP000222542">
    <property type="component" value="Unassembled WGS sequence"/>
</dbReference>
<proteinExistence type="predicted"/>
<evidence type="ECO:0000313" key="2">
    <source>
        <dbReference type="EMBL" id="PHT67436.1"/>
    </source>
</evidence>
<name>A0A2G2YCG9_CAPAN</name>
<comment type="caution">
    <text evidence="2">The sequence shown here is derived from an EMBL/GenBank/DDBJ whole genome shotgun (WGS) entry which is preliminary data.</text>
</comment>
<evidence type="ECO:0000313" key="3">
    <source>
        <dbReference type="Proteomes" id="UP000222542"/>
    </source>
</evidence>
<dbReference type="Gramene" id="PHT67436">
    <property type="protein sequence ID" value="PHT67436"/>
    <property type="gene ID" value="T459_26923"/>
</dbReference>